<dbReference type="KEGG" id="bcai:K788_0006121"/>
<proteinExistence type="predicted"/>
<geneLocation type="plasmid" evidence="2"/>
<protein>
    <submittedName>
        <fullName evidence="1">Uncharacterized protein</fullName>
    </submittedName>
</protein>
<evidence type="ECO:0000313" key="1">
    <source>
        <dbReference type="EMBL" id="ALL71472.1"/>
    </source>
</evidence>
<name>A0A0P0RQX8_9BURK</name>
<accession>A0A0P0RQX8</accession>
<gene>
    <name evidence="1" type="ORF">K788_0006121</name>
</gene>
<sequence length="62" mass="6752">MFAGIGIMASGLVQWRRAPVTKQAEAFAKAVEAPHATRGGASARRQRLAMYIVISKPKRRSV</sequence>
<evidence type="ECO:0000313" key="2">
    <source>
        <dbReference type="Proteomes" id="UP000019146"/>
    </source>
</evidence>
<dbReference type="Proteomes" id="UP000019146">
    <property type="component" value="Plasmid unnamed"/>
</dbReference>
<keyword evidence="1" id="KW-0614">Plasmid</keyword>
<dbReference type="EMBL" id="CP012748">
    <property type="protein sequence ID" value="ALL71472.1"/>
    <property type="molecule type" value="Genomic_DNA"/>
</dbReference>
<reference evidence="1 2" key="1">
    <citation type="journal article" date="2014" name="Genome Announc.">
        <title>Draft Genome Sequence of the Haloacid-Degrading Burkholderia caribensis Strain MBA4.</title>
        <authorList>
            <person name="Pan Y."/>
            <person name="Kong K.F."/>
            <person name="Tsang J.S."/>
        </authorList>
    </citation>
    <scope>NUCLEOTIDE SEQUENCE [LARGE SCALE GENOMIC DNA]</scope>
    <source>
        <strain evidence="1 2">MBA4</strain>
        <plasmid evidence="2">Plasmid</plasmid>
    </source>
</reference>
<dbReference type="AlphaFoldDB" id="A0A0P0RQX8"/>
<organism evidence="1 2">
    <name type="scientific">Paraburkholderia caribensis MBA4</name>
    <dbReference type="NCBI Taxonomy" id="1323664"/>
    <lineage>
        <taxon>Bacteria</taxon>
        <taxon>Pseudomonadati</taxon>
        <taxon>Pseudomonadota</taxon>
        <taxon>Betaproteobacteria</taxon>
        <taxon>Burkholderiales</taxon>
        <taxon>Burkholderiaceae</taxon>
        <taxon>Paraburkholderia</taxon>
    </lineage>
</organism>